<dbReference type="InterPro" id="IPR051325">
    <property type="entry name" value="Nudix_hydrolase_domain"/>
</dbReference>
<organism evidence="3 4">
    <name type="scientific">Paenibacillus sediminis</name>
    <dbReference type="NCBI Taxonomy" id="664909"/>
    <lineage>
        <taxon>Bacteria</taxon>
        <taxon>Bacillati</taxon>
        <taxon>Bacillota</taxon>
        <taxon>Bacilli</taxon>
        <taxon>Bacillales</taxon>
        <taxon>Paenibacillaceae</taxon>
        <taxon>Paenibacillus</taxon>
    </lineage>
</organism>
<dbReference type="PANTHER" id="PTHR21340">
    <property type="entry name" value="DIADENOSINE 5,5-P1,P4-TETRAPHOSPHATE PYROPHOSPHOHYDROLASE MUTT"/>
    <property type="match status" value="1"/>
</dbReference>
<dbReference type="EMBL" id="JAGGKP010000001">
    <property type="protein sequence ID" value="MBP1935384.1"/>
    <property type="molecule type" value="Genomic_DNA"/>
</dbReference>
<sequence length="143" mass="16041">MKEISAGGVVYRKHNGKIEIQLITDRYGKISLAKGKMEAGETVEQTALREISEETGMIGRIIEPVEVIAYTYEHPVHGSVNKEVHYFLVEAESGELKPQIEEIRGVNWYSPEEAWAKQTRSGYDNNDAVLRKALHLLGIDVSS</sequence>
<keyword evidence="4" id="KW-1185">Reference proteome</keyword>
<dbReference type="PANTHER" id="PTHR21340:SF0">
    <property type="entry name" value="BIS(5'-NUCLEOSYL)-TETRAPHOSPHATASE [ASYMMETRICAL]"/>
    <property type="match status" value="1"/>
</dbReference>
<evidence type="ECO:0000259" key="2">
    <source>
        <dbReference type="PROSITE" id="PS51462"/>
    </source>
</evidence>
<name>A0ABS4GYQ0_9BACL</name>
<dbReference type="PROSITE" id="PS00893">
    <property type="entry name" value="NUDIX_BOX"/>
    <property type="match status" value="1"/>
</dbReference>
<dbReference type="Pfam" id="PF00293">
    <property type="entry name" value="NUDIX"/>
    <property type="match status" value="1"/>
</dbReference>
<dbReference type="SUPFAM" id="SSF55811">
    <property type="entry name" value="Nudix"/>
    <property type="match status" value="1"/>
</dbReference>
<keyword evidence="1" id="KW-0378">Hydrolase</keyword>
<dbReference type="Proteomes" id="UP001519273">
    <property type="component" value="Unassembled WGS sequence"/>
</dbReference>
<evidence type="ECO:0000313" key="4">
    <source>
        <dbReference type="Proteomes" id="UP001519273"/>
    </source>
</evidence>
<dbReference type="InterPro" id="IPR000086">
    <property type="entry name" value="NUDIX_hydrolase_dom"/>
</dbReference>
<feature type="domain" description="Nudix hydrolase" evidence="2">
    <location>
        <begin position="1"/>
        <end position="136"/>
    </location>
</feature>
<proteinExistence type="predicted"/>
<accession>A0ABS4GYQ0</accession>
<dbReference type="Gene3D" id="3.90.79.10">
    <property type="entry name" value="Nucleoside Triphosphate Pyrophosphohydrolase"/>
    <property type="match status" value="1"/>
</dbReference>
<dbReference type="InterPro" id="IPR015797">
    <property type="entry name" value="NUDIX_hydrolase-like_dom_sf"/>
</dbReference>
<dbReference type="InterPro" id="IPR020084">
    <property type="entry name" value="NUDIX_hydrolase_CS"/>
</dbReference>
<dbReference type="CDD" id="cd03673">
    <property type="entry name" value="NUDIX_Ap6A_hydrolase"/>
    <property type="match status" value="1"/>
</dbReference>
<gene>
    <name evidence="3" type="ORF">J2Z20_000245</name>
</gene>
<dbReference type="RefSeq" id="WP_209844585.1">
    <property type="nucleotide sequence ID" value="NZ_CBCRVE010000001.1"/>
</dbReference>
<evidence type="ECO:0000256" key="1">
    <source>
        <dbReference type="ARBA" id="ARBA00022801"/>
    </source>
</evidence>
<reference evidence="3 4" key="1">
    <citation type="submission" date="2021-03" db="EMBL/GenBank/DDBJ databases">
        <title>Genomic Encyclopedia of Type Strains, Phase IV (KMG-IV): sequencing the most valuable type-strain genomes for metagenomic binning, comparative biology and taxonomic classification.</title>
        <authorList>
            <person name="Goeker M."/>
        </authorList>
    </citation>
    <scope>NUCLEOTIDE SEQUENCE [LARGE SCALE GENOMIC DNA]</scope>
    <source>
        <strain evidence="3 4">DSM 23491</strain>
    </source>
</reference>
<comment type="caution">
    <text evidence="3">The sequence shown here is derived from an EMBL/GenBank/DDBJ whole genome shotgun (WGS) entry which is preliminary data.</text>
</comment>
<dbReference type="PROSITE" id="PS51462">
    <property type="entry name" value="NUDIX"/>
    <property type="match status" value="1"/>
</dbReference>
<evidence type="ECO:0000313" key="3">
    <source>
        <dbReference type="EMBL" id="MBP1935384.1"/>
    </source>
</evidence>
<protein>
    <submittedName>
        <fullName evidence="3">8-oxo-dGTP pyrophosphatase MutT (NUDIX family)</fullName>
    </submittedName>
</protein>